<accession>A0A7J7I5D9</accession>
<sequence length="139" mass="15396">MSGLTLGLASLSLVDLEVLTKAGQPQDRKNAGCPRRFSILLRINTCFYVPSSYAMPWQWRYVSFFALPIFLDALLPAWGAILISVSLILAFGEIIPQAMCSWHGLHVGAKLLVVVRLLAIVVFPVAYKNTDFMLVPNCQ</sequence>
<dbReference type="InterPro" id="IPR002550">
    <property type="entry name" value="CNNM"/>
</dbReference>
<keyword evidence="1 2" id="KW-1133">Transmembrane helix</keyword>
<dbReference type="GO" id="GO:0010960">
    <property type="term" value="P:magnesium ion homeostasis"/>
    <property type="evidence" value="ECO:0007669"/>
    <property type="project" value="InterPro"/>
</dbReference>
<evidence type="ECO:0000259" key="4">
    <source>
        <dbReference type="PROSITE" id="PS51846"/>
    </source>
</evidence>
<feature type="chain" id="PRO_5029698902" description="CNNM transmembrane domain-containing protein" evidence="3">
    <location>
        <begin position="23"/>
        <end position="139"/>
    </location>
</feature>
<dbReference type="GO" id="GO:0005737">
    <property type="term" value="C:cytoplasm"/>
    <property type="evidence" value="ECO:0007669"/>
    <property type="project" value="TreeGrafter"/>
</dbReference>
<feature type="transmembrane region" description="Helical" evidence="2">
    <location>
        <begin position="107"/>
        <end position="127"/>
    </location>
</feature>
<dbReference type="InterPro" id="IPR045095">
    <property type="entry name" value="ACDP"/>
</dbReference>
<name>A0A7J7I5D9_CAMSI</name>
<evidence type="ECO:0000256" key="3">
    <source>
        <dbReference type="SAM" id="SignalP"/>
    </source>
</evidence>
<dbReference type="GO" id="GO:0016020">
    <property type="term" value="C:membrane"/>
    <property type="evidence" value="ECO:0007669"/>
    <property type="project" value="UniProtKB-UniRule"/>
</dbReference>
<dbReference type="Pfam" id="PF01595">
    <property type="entry name" value="CNNM"/>
    <property type="match status" value="1"/>
</dbReference>
<dbReference type="EMBL" id="JACBKZ010000001">
    <property type="protein sequence ID" value="KAF5960015.1"/>
    <property type="molecule type" value="Genomic_DNA"/>
</dbReference>
<evidence type="ECO:0000256" key="1">
    <source>
        <dbReference type="PROSITE-ProRule" id="PRU01193"/>
    </source>
</evidence>
<proteinExistence type="predicted"/>
<evidence type="ECO:0000313" key="5">
    <source>
        <dbReference type="EMBL" id="KAF5960015.1"/>
    </source>
</evidence>
<keyword evidence="6" id="KW-1185">Reference proteome</keyword>
<dbReference type="PROSITE" id="PS51846">
    <property type="entry name" value="CNNM"/>
    <property type="match status" value="1"/>
</dbReference>
<evidence type="ECO:0000256" key="2">
    <source>
        <dbReference type="SAM" id="Phobius"/>
    </source>
</evidence>
<feature type="transmembrane region" description="Helical" evidence="2">
    <location>
        <begin position="65"/>
        <end position="95"/>
    </location>
</feature>
<comment type="caution">
    <text evidence="5">The sequence shown here is derived from an EMBL/GenBank/DDBJ whole genome shotgun (WGS) entry which is preliminary data.</text>
</comment>
<gene>
    <name evidence="5" type="ORF">HYC85_001224</name>
</gene>
<evidence type="ECO:0000313" key="6">
    <source>
        <dbReference type="Proteomes" id="UP000593564"/>
    </source>
</evidence>
<dbReference type="Proteomes" id="UP000593564">
    <property type="component" value="Unassembled WGS sequence"/>
</dbReference>
<keyword evidence="1 2" id="KW-0472">Membrane</keyword>
<reference evidence="6" key="1">
    <citation type="journal article" date="2020" name="Nat. Commun.">
        <title>Genome assembly of wild tea tree DASZ reveals pedigree and selection history of tea varieties.</title>
        <authorList>
            <person name="Zhang W."/>
            <person name="Zhang Y."/>
            <person name="Qiu H."/>
            <person name="Guo Y."/>
            <person name="Wan H."/>
            <person name="Zhang X."/>
            <person name="Scossa F."/>
            <person name="Alseekh S."/>
            <person name="Zhang Q."/>
            <person name="Wang P."/>
            <person name="Xu L."/>
            <person name="Schmidt M.H."/>
            <person name="Jia X."/>
            <person name="Li D."/>
            <person name="Zhu A."/>
            <person name="Guo F."/>
            <person name="Chen W."/>
            <person name="Ni D."/>
            <person name="Usadel B."/>
            <person name="Fernie A.R."/>
            <person name="Wen W."/>
        </authorList>
    </citation>
    <scope>NUCLEOTIDE SEQUENCE [LARGE SCALE GENOMIC DNA]</scope>
    <source>
        <strain evidence="6">cv. G240</strain>
    </source>
</reference>
<protein>
    <recommendedName>
        <fullName evidence="4">CNNM transmembrane domain-containing protein</fullName>
    </recommendedName>
</protein>
<keyword evidence="1 2" id="KW-0812">Transmembrane</keyword>
<feature type="domain" description="CNNM transmembrane" evidence="4">
    <location>
        <begin position="1"/>
        <end position="139"/>
    </location>
</feature>
<dbReference type="AlphaFoldDB" id="A0A7J7I5D9"/>
<dbReference type="PANTHER" id="PTHR12064:SF36">
    <property type="entry name" value="DOMAIN-CONTAINING PROTEIN, PUTATIVE, EXPRESSED-RELATED"/>
    <property type="match status" value="1"/>
</dbReference>
<organism evidence="5 6">
    <name type="scientific">Camellia sinensis</name>
    <name type="common">Tea plant</name>
    <name type="synonym">Thea sinensis</name>
    <dbReference type="NCBI Taxonomy" id="4442"/>
    <lineage>
        <taxon>Eukaryota</taxon>
        <taxon>Viridiplantae</taxon>
        <taxon>Streptophyta</taxon>
        <taxon>Embryophyta</taxon>
        <taxon>Tracheophyta</taxon>
        <taxon>Spermatophyta</taxon>
        <taxon>Magnoliopsida</taxon>
        <taxon>eudicotyledons</taxon>
        <taxon>Gunneridae</taxon>
        <taxon>Pentapetalae</taxon>
        <taxon>asterids</taxon>
        <taxon>Ericales</taxon>
        <taxon>Theaceae</taxon>
        <taxon>Camellia</taxon>
    </lineage>
</organism>
<feature type="signal peptide" evidence="3">
    <location>
        <begin position="1"/>
        <end position="22"/>
    </location>
</feature>
<reference evidence="5 6" key="2">
    <citation type="submission" date="2020-07" db="EMBL/GenBank/DDBJ databases">
        <title>Genome assembly of wild tea tree DASZ reveals pedigree and selection history of tea varieties.</title>
        <authorList>
            <person name="Zhang W."/>
        </authorList>
    </citation>
    <scope>NUCLEOTIDE SEQUENCE [LARGE SCALE GENOMIC DNA]</scope>
    <source>
        <strain evidence="6">cv. G240</strain>
        <tissue evidence="5">Leaf</tissue>
    </source>
</reference>
<dbReference type="PANTHER" id="PTHR12064">
    <property type="entry name" value="METAL TRANSPORTER CNNM"/>
    <property type="match status" value="1"/>
</dbReference>
<keyword evidence="3" id="KW-0732">Signal</keyword>
<dbReference type="GO" id="GO:0030026">
    <property type="term" value="P:intracellular manganese ion homeostasis"/>
    <property type="evidence" value="ECO:0007669"/>
    <property type="project" value="TreeGrafter"/>
</dbReference>